<dbReference type="AlphaFoldDB" id="A0A402DSW1"/>
<organism evidence="3 4">
    <name type="scientific">Cellulomonas biazotea</name>
    <dbReference type="NCBI Taxonomy" id="1709"/>
    <lineage>
        <taxon>Bacteria</taxon>
        <taxon>Bacillati</taxon>
        <taxon>Actinomycetota</taxon>
        <taxon>Actinomycetes</taxon>
        <taxon>Micrococcales</taxon>
        <taxon>Cellulomonadaceae</taxon>
        <taxon>Cellulomonas</taxon>
    </lineage>
</organism>
<sequence>MTSSRTRTDDPTAPAIATVTVTVDRSPVVTADGLADVVTGRPADATTPFHLCSAAKALTAVGVLRLARDGLLDLDADVRSVVDVEVAAGLPGPTLRQLLSHHGGVVDAPGSFEPSPRRAPSTSDVVAGRTRHHDGPVRVTTPPGEAFAYSDAGFCLVERAVEVVTGEAFADAMHWTVVEPLGLTATTFWSGERTASAGRTATLTRVAASASAGHHADGRRVEGTRVHYAGPAASGLWSTPDDVAVLLADLLRAWRGDDGATLLDPASAAQMLDDRDGTGVGLGVFVGGEAGARRVMTQGWGVGFQAKALADLSAGRAGAVLLAQDPGVPQEESVVGRTVRDLVLGAAASAGR</sequence>
<dbReference type="PANTHER" id="PTHR43283:SF3">
    <property type="entry name" value="BETA-LACTAMASE FAMILY PROTEIN (AFU_ORTHOLOGUE AFUA_5G07500)"/>
    <property type="match status" value="1"/>
</dbReference>
<evidence type="ECO:0000259" key="2">
    <source>
        <dbReference type="Pfam" id="PF00144"/>
    </source>
</evidence>
<evidence type="ECO:0000313" key="4">
    <source>
        <dbReference type="Proteomes" id="UP000289954"/>
    </source>
</evidence>
<comment type="caution">
    <text evidence="3">The sequence shown here is derived from an EMBL/GenBank/DDBJ whole genome shotgun (WGS) entry which is preliminary data.</text>
</comment>
<accession>A0A402DSW1</accession>
<keyword evidence="4" id="KW-1185">Reference proteome</keyword>
<feature type="region of interest" description="Disordered" evidence="1">
    <location>
        <begin position="108"/>
        <end position="138"/>
    </location>
</feature>
<dbReference type="InterPro" id="IPR001466">
    <property type="entry name" value="Beta-lactam-related"/>
</dbReference>
<name>A0A402DSW1_9CELL</name>
<dbReference type="EMBL" id="BIMR01000186">
    <property type="protein sequence ID" value="GCE77223.1"/>
    <property type="molecule type" value="Genomic_DNA"/>
</dbReference>
<dbReference type="Proteomes" id="UP000289954">
    <property type="component" value="Unassembled WGS sequence"/>
</dbReference>
<dbReference type="InterPro" id="IPR050789">
    <property type="entry name" value="Diverse_Enzym_Activities"/>
</dbReference>
<gene>
    <name evidence="3" type="primary">pbp</name>
    <name evidence="3" type="ORF">CBZ_22790</name>
</gene>
<dbReference type="RefSeq" id="WP_130781825.1">
    <property type="nucleotide sequence ID" value="NZ_BIMR01000186.1"/>
</dbReference>
<dbReference type="PANTHER" id="PTHR43283">
    <property type="entry name" value="BETA-LACTAMASE-RELATED"/>
    <property type="match status" value="1"/>
</dbReference>
<reference evidence="3 4" key="1">
    <citation type="submission" date="2019-01" db="EMBL/GenBank/DDBJ databases">
        <title>Draft genome sequence of Cellulomonas takizawaensis strain TKZ-21.</title>
        <authorList>
            <person name="Yamamura H."/>
            <person name="Hayashi T."/>
            <person name="Hamada M."/>
            <person name="Serisawa Y."/>
            <person name="Matsuyama K."/>
            <person name="Nakagawa Y."/>
            <person name="Otoguro M."/>
            <person name="Yanagida F."/>
            <person name="Hayakawa M."/>
        </authorList>
    </citation>
    <scope>NUCLEOTIDE SEQUENCE [LARGE SCALE GENOMIC DNA]</scope>
    <source>
        <strain evidence="3 4">NBRC12680</strain>
    </source>
</reference>
<feature type="domain" description="Beta-lactamase-related" evidence="2">
    <location>
        <begin position="18"/>
        <end position="329"/>
    </location>
</feature>
<evidence type="ECO:0000313" key="3">
    <source>
        <dbReference type="EMBL" id="GCE77223.1"/>
    </source>
</evidence>
<dbReference type="Pfam" id="PF00144">
    <property type="entry name" value="Beta-lactamase"/>
    <property type="match status" value="1"/>
</dbReference>
<proteinExistence type="predicted"/>
<dbReference type="InterPro" id="IPR012338">
    <property type="entry name" value="Beta-lactam/transpept-like"/>
</dbReference>
<dbReference type="Gene3D" id="3.40.710.10">
    <property type="entry name" value="DD-peptidase/beta-lactamase superfamily"/>
    <property type="match status" value="1"/>
</dbReference>
<evidence type="ECO:0000256" key="1">
    <source>
        <dbReference type="SAM" id="MobiDB-lite"/>
    </source>
</evidence>
<protein>
    <submittedName>
        <fullName evidence="3">Penicillin-binding protein</fullName>
    </submittedName>
</protein>
<dbReference type="OrthoDB" id="3325701at2"/>
<dbReference type="SUPFAM" id="SSF56601">
    <property type="entry name" value="beta-lactamase/transpeptidase-like"/>
    <property type="match status" value="1"/>
</dbReference>